<keyword evidence="3" id="KW-1185">Reference proteome</keyword>
<keyword evidence="2" id="KW-0695">RNA-directed DNA polymerase</keyword>
<dbReference type="Proteomes" id="UP000253934">
    <property type="component" value="Unassembled WGS sequence"/>
</dbReference>
<dbReference type="PANTHER" id="PTHR34047">
    <property type="entry name" value="NUCLEAR INTRON MATURASE 1, MITOCHONDRIAL-RELATED"/>
    <property type="match status" value="1"/>
</dbReference>
<dbReference type="InterPro" id="IPR051083">
    <property type="entry name" value="GrpII_Intron_Splice-Mob/Def"/>
</dbReference>
<accession>A0A369KTH8</accession>
<dbReference type="PANTHER" id="PTHR34047:SF8">
    <property type="entry name" value="PROTEIN YKFC"/>
    <property type="match status" value="1"/>
</dbReference>
<reference evidence="2" key="1">
    <citation type="submission" date="2018-04" db="EMBL/GenBank/DDBJ databases">
        <title>Draft genome sequence of the Candidatus Spirobacillus cienkowskii, a pathogen of freshwater Daphnia species, reconstructed from hemolymph metagenomic reads.</title>
        <authorList>
            <person name="Bresciani L."/>
            <person name="Lemos L.N."/>
            <person name="Wale N."/>
            <person name="Lin J.Y."/>
            <person name="Fernandes G.R."/>
            <person name="Duffy M.A."/>
            <person name="Rodrigues J.M."/>
        </authorList>
    </citation>
    <scope>NUCLEOTIDE SEQUENCE [LARGE SCALE GENOMIC DNA]</scope>
    <source>
        <strain evidence="2">Binning01</strain>
    </source>
</reference>
<comment type="similarity">
    <text evidence="1">Belongs to the bacterial reverse transcriptase family.</text>
</comment>
<keyword evidence="2" id="KW-0808">Transferase</keyword>
<dbReference type="EMBL" id="QOVW01000115">
    <property type="protein sequence ID" value="RDB35034.1"/>
    <property type="molecule type" value="Genomic_DNA"/>
</dbReference>
<dbReference type="GO" id="GO:0003964">
    <property type="term" value="F:RNA-directed DNA polymerase activity"/>
    <property type="evidence" value="ECO:0007669"/>
    <property type="project" value="UniProtKB-KW"/>
</dbReference>
<keyword evidence="2" id="KW-0548">Nucleotidyltransferase</keyword>
<evidence type="ECO:0000313" key="3">
    <source>
        <dbReference type="Proteomes" id="UP000253934"/>
    </source>
</evidence>
<gene>
    <name evidence="2" type="ORF">DCC88_12250</name>
</gene>
<comment type="caution">
    <text evidence="2">The sequence shown here is derived from an EMBL/GenBank/DDBJ whole genome shotgun (WGS) entry which is preliminary data.</text>
</comment>
<evidence type="ECO:0000256" key="1">
    <source>
        <dbReference type="ARBA" id="ARBA00034120"/>
    </source>
</evidence>
<proteinExistence type="inferred from homology"/>
<protein>
    <submittedName>
        <fullName evidence="2">Reverse transcriptase</fullName>
    </submittedName>
</protein>
<dbReference type="AlphaFoldDB" id="A0A369KTH8"/>
<name>A0A369KTH8_9BACT</name>
<sequence length="173" mass="19722">MKGNIFFVETGIERVALKARNEKNLQFTSLIHHVTVKEVFRNLKQIPKSSSSGVDGISRDECIDEFLKNHKSIINSMHKMSYKAPPVRRVYIPKPGKTEKRPIGVPTIMDRAIQGTIAEVLSKIYEEDFLNCSFGGRPNKSAHNALCTLQNYILAKKINWVFEAARLQRREPP</sequence>
<dbReference type="InterPro" id="IPR043502">
    <property type="entry name" value="DNA/RNA_pol_sf"/>
</dbReference>
<dbReference type="SUPFAM" id="SSF56672">
    <property type="entry name" value="DNA/RNA polymerases"/>
    <property type="match status" value="1"/>
</dbReference>
<evidence type="ECO:0000313" key="2">
    <source>
        <dbReference type="EMBL" id="RDB35034.1"/>
    </source>
</evidence>
<organism evidence="2 3">
    <name type="scientific">Spirobacillus cienkowskii</name>
    <dbReference type="NCBI Taxonomy" id="495820"/>
    <lineage>
        <taxon>Bacteria</taxon>
        <taxon>Pseudomonadati</taxon>
        <taxon>Bdellovibrionota</taxon>
        <taxon>Oligoflexia</taxon>
        <taxon>Silvanigrellales</taxon>
        <taxon>Spirobacillus</taxon>
    </lineage>
</organism>